<feature type="compositionally biased region" description="Basic and acidic residues" evidence="1">
    <location>
        <begin position="51"/>
        <end position="61"/>
    </location>
</feature>
<proteinExistence type="predicted"/>
<evidence type="ECO:0000256" key="1">
    <source>
        <dbReference type="SAM" id="MobiDB-lite"/>
    </source>
</evidence>
<feature type="compositionally biased region" description="Basic residues" evidence="1">
    <location>
        <begin position="75"/>
        <end position="86"/>
    </location>
</feature>
<comment type="caution">
    <text evidence="2">The sequence shown here is derived from an EMBL/GenBank/DDBJ whole genome shotgun (WGS) entry which is preliminary data.</text>
</comment>
<gene>
    <name evidence="2" type="ORF">KOR34_41650</name>
</gene>
<organism evidence="2 3">
    <name type="scientific">Posidoniimonas corsicana</name>
    <dbReference type="NCBI Taxonomy" id="1938618"/>
    <lineage>
        <taxon>Bacteria</taxon>
        <taxon>Pseudomonadati</taxon>
        <taxon>Planctomycetota</taxon>
        <taxon>Planctomycetia</taxon>
        <taxon>Pirellulales</taxon>
        <taxon>Lacipirellulaceae</taxon>
        <taxon>Posidoniimonas</taxon>
    </lineage>
</organism>
<evidence type="ECO:0000313" key="3">
    <source>
        <dbReference type="Proteomes" id="UP000316714"/>
    </source>
</evidence>
<dbReference type="PROSITE" id="PS51257">
    <property type="entry name" value="PROKAR_LIPOPROTEIN"/>
    <property type="match status" value="1"/>
</dbReference>
<dbReference type="Proteomes" id="UP000316714">
    <property type="component" value="Unassembled WGS sequence"/>
</dbReference>
<feature type="region of interest" description="Disordered" evidence="1">
    <location>
        <begin position="32"/>
        <end position="90"/>
    </location>
</feature>
<reference evidence="2 3" key="1">
    <citation type="submission" date="2019-02" db="EMBL/GenBank/DDBJ databases">
        <title>Deep-cultivation of Planctomycetes and their phenomic and genomic characterization uncovers novel biology.</title>
        <authorList>
            <person name="Wiegand S."/>
            <person name="Jogler M."/>
            <person name="Boedeker C."/>
            <person name="Pinto D."/>
            <person name="Vollmers J."/>
            <person name="Rivas-Marin E."/>
            <person name="Kohn T."/>
            <person name="Peeters S.H."/>
            <person name="Heuer A."/>
            <person name="Rast P."/>
            <person name="Oberbeckmann S."/>
            <person name="Bunk B."/>
            <person name="Jeske O."/>
            <person name="Meyerdierks A."/>
            <person name="Storesund J.E."/>
            <person name="Kallscheuer N."/>
            <person name="Luecker S."/>
            <person name="Lage O.M."/>
            <person name="Pohl T."/>
            <person name="Merkel B.J."/>
            <person name="Hornburger P."/>
            <person name="Mueller R.-W."/>
            <person name="Bruemmer F."/>
            <person name="Labrenz M."/>
            <person name="Spormann A.M."/>
            <person name="Op Den Camp H."/>
            <person name="Overmann J."/>
            <person name="Amann R."/>
            <person name="Jetten M.S.M."/>
            <person name="Mascher T."/>
            <person name="Medema M.H."/>
            <person name="Devos D.P."/>
            <person name="Kaster A.-K."/>
            <person name="Ovreas L."/>
            <person name="Rohde M."/>
            <person name="Galperin M.Y."/>
            <person name="Jogler C."/>
        </authorList>
    </citation>
    <scope>NUCLEOTIDE SEQUENCE [LARGE SCALE GENOMIC DNA]</scope>
    <source>
        <strain evidence="2 3">KOR34</strain>
    </source>
</reference>
<protein>
    <submittedName>
        <fullName evidence="2">Uncharacterized protein</fullName>
    </submittedName>
</protein>
<name>A0A5C5V3S3_9BACT</name>
<accession>A0A5C5V3S3</accession>
<dbReference type="AlphaFoldDB" id="A0A5C5V3S3"/>
<keyword evidence="3" id="KW-1185">Reference proteome</keyword>
<sequence length="218" mass="24276">MLRSNSIDTVRNRMIDTLSLMVFAIACQSHGQEAVGPSESKSKAVSWESVPETKVEPRDPPDDWLPQSDADQKVRWHSPGKPKKTLNPKMPNMVVYDTKHNGIGLSFTCIQCETRSNGSPTEFLDSFDEGMIRSFRRNGLDPQPRPVVRVSYMNMVGRLTRIEVRGKKSALKCDLTTPTACYSVLAVGPPGKELNDALTAFVRTIRVDPEGTQRAMPQ</sequence>
<dbReference type="EMBL" id="SIHJ01000003">
    <property type="protein sequence ID" value="TWT32402.1"/>
    <property type="molecule type" value="Genomic_DNA"/>
</dbReference>
<evidence type="ECO:0000313" key="2">
    <source>
        <dbReference type="EMBL" id="TWT32402.1"/>
    </source>
</evidence>